<dbReference type="PROSITE" id="PS51787">
    <property type="entry name" value="LON_N"/>
    <property type="match status" value="1"/>
</dbReference>
<sequence>MTQNRVLPVLPIDDVVVLPGMVVPLALSDAETRAAVDAARAATQSRAPAGADAGRKAEVLLVPRLDGKYAAVAALGVIEQVGRLPGGEPAAVVRAVGRARIGTGSTGPGAALWVEATILEPTGTTPTGKLSELAREYKALVTTLLQQRGAWQVVDSVTSIDDPSALADTAGYAPYLTPAQKLELLEAADVTTRLEKVLAWTREHLAELDVAETIRKDVQEGMDRQQREFLLRRQLEAVRKELRELSGGGEGGDGENTDDYRARVEAADLPEKVRAAALKEVDKLERTSDQSPEGGWIRTWLDTVLDLPWSSRTEDSYDIAGARAVLDADHAGLDDVKDRIIEYLAVRRQRADAGLGVVGGRRSGAVLALAGPPGVGKTSLGESVARAMGRKFVRVALGGVRDEAEIRGHRRTYVGAMPGRIVRAITEAGTMNPVVLLDEVDKVGADYRGDPTAALLEVLDPAQNHTFRDHYLEVELDLSDVLFLATANVIESIPGPLLDRMELVRLDGYTEDEKVVIARDHLLPRQRERAGFAEGEVTFDDDTLRLLAGEYTREAGVRDLERAIARVLRKIAAQVALDGTGTREPVTVGAGDLVGYLGRPRHTPESAERTALPGVATGLAVTGAGGDVLFIEASLADAETGASGLTLTGQLGDVMKESAQIALSYLRSRGAELELPVGDLAKRGVHVHVPAGAVPKDGPSAGVTMTTALASLLSGRPVRAEVAMTGEVSLTGRVLPIGGVKQKLLAAHRAGITTVLLPSRNGPDLDDVPAAVRDALTVHLVSDVREVLDLALEPAYDSSRDAVLAA</sequence>
<dbReference type="InterPro" id="IPR054594">
    <property type="entry name" value="Lon_lid"/>
</dbReference>
<evidence type="ECO:0000256" key="18">
    <source>
        <dbReference type="PROSITE-ProRule" id="PRU01122"/>
    </source>
</evidence>
<proteinExistence type="evidence at transcript level"/>
<keyword evidence="8 14" id="KW-0346">Stress response</keyword>
<accession>E3IWY0</accession>
<comment type="similarity">
    <text evidence="14 15 18 19">Belongs to the peptidase S16 family.</text>
</comment>
<dbReference type="SUPFAM" id="SSF88697">
    <property type="entry name" value="PUA domain-like"/>
    <property type="match status" value="1"/>
</dbReference>
<reference evidence="22 23" key="1">
    <citation type="submission" date="2010-10" db="EMBL/GenBank/DDBJ databases">
        <title>Complete sequence of Frankia sp. EuI1c.</title>
        <authorList>
            <consortium name="US DOE Joint Genome Institute"/>
            <person name="Lucas S."/>
            <person name="Copeland A."/>
            <person name="Lapidus A."/>
            <person name="Cheng J.-F."/>
            <person name="Bruce D."/>
            <person name="Goodwin L."/>
            <person name="Pitluck S."/>
            <person name="Chertkov O."/>
            <person name="Detter J.C."/>
            <person name="Han C."/>
            <person name="Tapia R."/>
            <person name="Land M."/>
            <person name="Hauser L."/>
            <person name="Jeffries C."/>
            <person name="Kyrpides N."/>
            <person name="Ivanova N."/>
            <person name="Mikhailova N."/>
            <person name="Beauchemin N."/>
            <person name="Sen A."/>
            <person name="Sur S.A."/>
            <person name="Gtari M."/>
            <person name="Wall L."/>
            <person name="Tisa L."/>
            <person name="Woyke T."/>
        </authorList>
    </citation>
    <scope>NUCLEOTIDE SEQUENCE [LARGE SCALE GENOMIC DNA]</scope>
    <source>
        <strain evidence="23">DSM 45817 / CECT 9037 / EuI1c</strain>
    </source>
</reference>
<dbReference type="RefSeq" id="WP_013425722.1">
    <property type="nucleotide sequence ID" value="NC_014666.1"/>
</dbReference>
<dbReference type="SMART" id="SM00382">
    <property type="entry name" value="AAA"/>
    <property type="match status" value="1"/>
</dbReference>
<comment type="subunit">
    <text evidence="14 15">Homohexamer. Organized in a ring with a central cavity.</text>
</comment>
<dbReference type="InterPro" id="IPR003959">
    <property type="entry name" value="ATPase_AAA_core"/>
</dbReference>
<evidence type="ECO:0000256" key="10">
    <source>
        <dbReference type="ARBA" id="ARBA00053875"/>
    </source>
</evidence>
<keyword evidence="2 14" id="KW-0963">Cytoplasm</keyword>
<keyword evidence="4 14" id="KW-0547">Nucleotide-binding</keyword>
<dbReference type="GO" id="GO:0005737">
    <property type="term" value="C:cytoplasm"/>
    <property type="evidence" value="ECO:0007669"/>
    <property type="project" value="UniProtKB-SubCell"/>
</dbReference>
<dbReference type="InterPro" id="IPR027543">
    <property type="entry name" value="Lon_bac"/>
</dbReference>
<evidence type="ECO:0000256" key="15">
    <source>
        <dbReference type="PIRNR" id="PIRNR001174"/>
    </source>
</evidence>
<evidence type="ECO:0000256" key="17">
    <source>
        <dbReference type="PIRSR" id="PIRSR001174-2"/>
    </source>
</evidence>
<dbReference type="SUPFAM" id="SSF52540">
    <property type="entry name" value="P-loop containing nucleoside triphosphate hydrolases"/>
    <property type="match status" value="1"/>
</dbReference>
<evidence type="ECO:0000256" key="8">
    <source>
        <dbReference type="ARBA" id="ARBA00023016"/>
    </source>
</evidence>
<dbReference type="PIRSF" id="PIRSF001174">
    <property type="entry name" value="Lon_proteas"/>
    <property type="match status" value="1"/>
</dbReference>
<feature type="active site" evidence="14 16">
    <location>
        <position position="700"/>
    </location>
</feature>
<dbReference type="HAMAP" id="MF_01973">
    <property type="entry name" value="lon_bact"/>
    <property type="match status" value="1"/>
</dbReference>
<dbReference type="GO" id="GO:0004176">
    <property type="term" value="F:ATP-dependent peptidase activity"/>
    <property type="evidence" value="ECO:0007669"/>
    <property type="project" value="UniProtKB-UniRule"/>
</dbReference>
<dbReference type="Pfam" id="PF22667">
    <property type="entry name" value="Lon_lid"/>
    <property type="match status" value="1"/>
</dbReference>
<comment type="subcellular location">
    <subcellularLocation>
        <location evidence="1 14 15">Cytoplasm</location>
    </subcellularLocation>
</comment>
<dbReference type="Gene3D" id="1.20.58.1480">
    <property type="match status" value="1"/>
</dbReference>
<evidence type="ECO:0000313" key="22">
    <source>
        <dbReference type="EMBL" id="ADP82604.1"/>
    </source>
</evidence>
<comment type="induction">
    <text evidence="14">By heat shock.</text>
</comment>
<dbReference type="Gene3D" id="2.30.130.40">
    <property type="entry name" value="LON domain-like"/>
    <property type="match status" value="1"/>
</dbReference>
<dbReference type="Proteomes" id="UP000002484">
    <property type="component" value="Chromosome"/>
</dbReference>
<dbReference type="STRING" id="298654.FraEuI1c_4611"/>
<comment type="catalytic activity">
    <reaction evidence="9 14 15 18">
        <text>Hydrolysis of proteins in presence of ATP.</text>
        <dbReference type="EC" id="3.4.21.53"/>
    </reaction>
</comment>
<evidence type="ECO:0000256" key="11">
    <source>
        <dbReference type="ARBA" id="ARBA00066743"/>
    </source>
</evidence>
<comment type="function">
    <text evidence="10 14">ATP-dependent serine protease that mediates the selective degradation of mutant and abnormal proteins as well as certain short-lived regulatory proteins. Required for cellular homeostasis and for survival from DNA damage and developmental changes induced by stress. Degrades polypeptides processively to yield small peptide fragments that are 5 to 10 amino acids long. Binds to DNA in a double-stranded, site-specific manner.</text>
</comment>
<dbReference type="InterPro" id="IPR014721">
    <property type="entry name" value="Ribsml_uS5_D2-typ_fold_subgr"/>
</dbReference>
<dbReference type="InterPro" id="IPR008268">
    <property type="entry name" value="Peptidase_S16_AS"/>
</dbReference>
<keyword evidence="6 14" id="KW-0720">Serine protease</keyword>
<evidence type="ECO:0000256" key="12">
    <source>
        <dbReference type="ARBA" id="ARBA00071934"/>
    </source>
</evidence>
<evidence type="ECO:0000259" key="20">
    <source>
        <dbReference type="PROSITE" id="PS51786"/>
    </source>
</evidence>
<dbReference type="InterPro" id="IPR027417">
    <property type="entry name" value="P-loop_NTPase"/>
</dbReference>
<feature type="domain" description="Lon N-terminal" evidence="21">
    <location>
        <begin position="7"/>
        <end position="205"/>
    </location>
</feature>
<dbReference type="InterPro" id="IPR015947">
    <property type="entry name" value="PUA-like_sf"/>
</dbReference>
<dbReference type="Gene3D" id="1.10.8.60">
    <property type="match status" value="1"/>
</dbReference>
<dbReference type="CDD" id="cd19500">
    <property type="entry name" value="RecA-like_Lon"/>
    <property type="match status" value="1"/>
</dbReference>
<dbReference type="InterPro" id="IPR046336">
    <property type="entry name" value="Lon_prtase_N_sf"/>
</dbReference>
<evidence type="ECO:0000313" key="23">
    <source>
        <dbReference type="Proteomes" id="UP000002484"/>
    </source>
</evidence>
<keyword evidence="5 14" id="KW-0378">Hydrolase</keyword>
<dbReference type="EMBL" id="CP002299">
    <property type="protein sequence ID" value="ADP82604.1"/>
    <property type="molecule type" value="Genomic_DNA"/>
</dbReference>
<dbReference type="InParanoid" id="E3IWY0"/>
<feature type="binding site" evidence="14 17">
    <location>
        <begin position="371"/>
        <end position="378"/>
    </location>
    <ligand>
        <name>ATP</name>
        <dbReference type="ChEBI" id="CHEBI:30616"/>
    </ligand>
</feature>
<dbReference type="GO" id="GO:0005524">
    <property type="term" value="F:ATP binding"/>
    <property type="evidence" value="ECO:0007669"/>
    <property type="project" value="UniProtKB-UniRule"/>
</dbReference>
<dbReference type="SMART" id="SM00464">
    <property type="entry name" value="LON"/>
    <property type="match status" value="1"/>
</dbReference>
<dbReference type="GO" id="GO:0043565">
    <property type="term" value="F:sequence-specific DNA binding"/>
    <property type="evidence" value="ECO:0007669"/>
    <property type="project" value="UniProtKB-UniRule"/>
</dbReference>
<evidence type="ECO:0000256" key="9">
    <source>
        <dbReference type="ARBA" id="ARBA00050665"/>
    </source>
</evidence>
<dbReference type="Gene3D" id="1.20.5.5270">
    <property type="match status" value="1"/>
</dbReference>
<dbReference type="GO" id="GO:0004252">
    <property type="term" value="F:serine-type endopeptidase activity"/>
    <property type="evidence" value="ECO:0007669"/>
    <property type="project" value="UniProtKB-UniRule"/>
</dbReference>
<feature type="domain" description="Lon proteolytic" evidence="20">
    <location>
        <begin position="610"/>
        <end position="794"/>
    </location>
</feature>
<dbReference type="PROSITE" id="PS01046">
    <property type="entry name" value="LON_SER"/>
    <property type="match status" value="1"/>
</dbReference>
<keyword evidence="7 14" id="KW-0067">ATP-binding</keyword>
<evidence type="ECO:0000256" key="2">
    <source>
        <dbReference type="ARBA" id="ARBA00022490"/>
    </source>
</evidence>
<evidence type="ECO:0000256" key="4">
    <source>
        <dbReference type="ARBA" id="ARBA00022741"/>
    </source>
</evidence>
<dbReference type="AlphaFoldDB" id="E3IWY0"/>
<dbReference type="NCBIfam" id="TIGR00763">
    <property type="entry name" value="lon"/>
    <property type="match status" value="1"/>
</dbReference>
<evidence type="ECO:0000259" key="21">
    <source>
        <dbReference type="PROSITE" id="PS51787"/>
    </source>
</evidence>
<feature type="active site" evidence="14 16">
    <location>
        <position position="743"/>
    </location>
</feature>
<dbReference type="Pfam" id="PF05362">
    <property type="entry name" value="Lon_C"/>
    <property type="match status" value="1"/>
</dbReference>
<evidence type="ECO:0000256" key="1">
    <source>
        <dbReference type="ARBA" id="ARBA00004496"/>
    </source>
</evidence>
<dbReference type="HOGENOM" id="CLU_004109_4_3_11"/>
<dbReference type="InterPro" id="IPR003593">
    <property type="entry name" value="AAA+_ATPase"/>
</dbReference>
<evidence type="ECO:0000256" key="7">
    <source>
        <dbReference type="ARBA" id="ARBA00022840"/>
    </source>
</evidence>
<evidence type="ECO:0000256" key="3">
    <source>
        <dbReference type="ARBA" id="ARBA00022670"/>
    </source>
</evidence>
<gene>
    <name evidence="14" type="primary">lon</name>
    <name evidence="22" type="ordered locus">FraEuI1c_4611</name>
</gene>
<dbReference type="PROSITE" id="PS51786">
    <property type="entry name" value="LON_PROTEOLYTIC"/>
    <property type="match status" value="1"/>
</dbReference>
<dbReference type="InterPro" id="IPR020568">
    <property type="entry name" value="Ribosomal_Su5_D2-typ_SF"/>
</dbReference>
<dbReference type="PANTHER" id="PTHR10046">
    <property type="entry name" value="ATP DEPENDENT LON PROTEASE FAMILY MEMBER"/>
    <property type="match status" value="1"/>
</dbReference>
<evidence type="ECO:0000256" key="14">
    <source>
        <dbReference type="HAMAP-Rule" id="MF_01973"/>
    </source>
</evidence>
<dbReference type="KEGG" id="fri:FraEuI1c_4611"/>
<name>E3IWY0_PSEI1</name>
<dbReference type="GO" id="GO:0034605">
    <property type="term" value="P:cellular response to heat"/>
    <property type="evidence" value="ECO:0007669"/>
    <property type="project" value="UniProtKB-UniRule"/>
</dbReference>
<dbReference type="InterPro" id="IPR027065">
    <property type="entry name" value="Lon_Prtase"/>
</dbReference>
<dbReference type="PRINTS" id="PR00830">
    <property type="entry name" value="ENDOLAPTASE"/>
</dbReference>
<dbReference type="Pfam" id="PF02190">
    <property type="entry name" value="LON_substr_bdg"/>
    <property type="match status" value="1"/>
</dbReference>
<dbReference type="Gene3D" id="3.40.50.300">
    <property type="entry name" value="P-loop containing nucleotide triphosphate hydrolases"/>
    <property type="match status" value="1"/>
</dbReference>
<dbReference type="FunFam" id="3.40.50.300:FF:000021">
    <property type="entry name" value="Lon protease homolog"/>
    <property type="match status" value="1"/>
</dbReference>
<dbReference type="InterPro" id="IPR003111">
    <property type="entry name" value="Lon_prtase_N"/>
</dbReference>
<dbReference type="InterPro" id="IPR008269">
    <property type="entry name" value="Lon_proteolytic"/>
</dbReference>
<evidence type="ECO:0000256" key="13">
    <source>
        <dbReference type="ARBA" id="ARBA00082722"/>
    </source>
</evidence>
<keyword evidence="23" id="KW-1185">Reference proteome</keyword>
<dbReference type="eggNOG" id="COG0466">
    <property type="taxonomic scope" value="Bacteria"/>
</dbReference>
<evidence type="ECO:0000256" key="19">
    <source>
        <dbReference type="RuleBase" id="RU000591"/>
    </source>
</evidence>
<dbReference type="OrthoDB" id="9803599at2"/>
<dbReference type="Pfam" id="PF00004">
    <property type="entry name" value="AAA"/>
    <property type="match status" value="1"/>
</dbReference>
<dbReference type="GO" id="GO:0016887">
    <property type="term" value="F:ATP hydrolysis activity"/>
    <property type="evidence" value="ECO:0007669"/>
    <property type="project" value="UniProtKB-UniRule"/>
</dbReference>
<evidence type="ECO:0000256" key="5">
    <source>
        <dbReference type="ARBA" id="ARBA00022801"/>
    </source>
</evidence>
<organism evidence="22 23">
    <name type="scientific">Pseudofrankia inefficax (strain DSM 45817 / CECT 9037 / DDB 130130 / EuI1c)</name>
    <name type="common">Frankia inefficax</name>
    <dbReference type="NCBI Taxonomy" id="298654"/>
    <lineage>
        <taxon>Bacteria</taxon>
        <taxon>Bacillati</taxon>
        <taxon>Actinomycetota</taxon>
        <taxon>Actinomycetes</taxon>
        <taxon>Frankiales</taxon>
        <taxon>Frankiaceae</taxon>
        <taxon>Pseudofrankia</taxon>
    </lineage>
</organism>
<protein>
    <recommendedName>
        <fullName evidence="12 14">Lon protease</fullName>
        <ecNumber evidence="11 14">3.4.21.53</ecNumber>
    </recommendedName>
    <alternativeName>
        <fullName evidence="13 14">ATP-dependent protease La</fullName>
    </alternativeName>
</protein>
<dbReference type="EC" id="3.4.21.53" evidence="11 14"/>
<evidence type="ECO:0000256" key="16">
    <source>
        <dbReference type="PIRSR" id="PIRSR001174-1"/>
    </source>
</evidence>
<dbReference type="GO" id="GO:0006515">
    <property type="term" value="P:protein quality control for misfolded or incompletely synthesized proteins"/>
    <property type="evidence" value="ECO:0007669"/>
    <property type="project" value="UniProtKB-UniRule"/>
</dbReference>
<dbReference type="SUPFAM" id="SSF54211">
    <property type="entry name" value="Ribosomal protein S5 domain 2-like"/>
    <property type="match status" value="1"/>
</dbReference>
<dbReference type="InterPro" id="IPR004815">
    <property type="entry name" value="Lon_bac/euk-typ"/>
</dbReference>
<keyword evidence="3 14" id="KW-0645">Protease</keyword>
<dbReference type="Gene3D" id="3.30.230.10">
    <property type="match status" value="1"/>
</dbReference>
<evidence type="ECO:0000256" key="6">
    <source>
        <dbReference type="ARBA" id="ARBA00022825"/>
    </source>
</evidence>